<dbReference type="InterPro" id="IPR002885">
    <property type="entry name" value="PPR_rpt"/>
</dbReference>
<organism evidence="4 5">
    <name type="scientific">Malus domestica</name>
    <name type="common">Apple</name>
    <name type="synonym">Pyrus malus</name>
    <dbReference type="NCBI Taxonomy" id="3750"/>
    <lineage>
        <taxon>Eukaryota</taxon>
        <taxon>Viridiplantae</taxon>
        <taxon>Streptophyta</taxon>
        <taxon>Embryophyta</taxon>
        <taxon>Tracheophyta</taxon>
        <taxon>Spermatophyta</taxon>
        <taxon>Magnoliopsida</taxon>
        <taxon>eudicotyledons</taxon>
        <taxon>Gunneridae</taxon>
        <taxon>Pentapetalae</taxon>
        <taxon>rosids</taxon>
        <taxon>fabids</taxon>
        <taxon>Rosales</taxon>
        <taxon>Rosaceae</taxon>
        <taxon>Amygdaloideae</taxon>
        <taxon>Maleae</taxon>
        <taxon>Malus</taxon>
    </lineage>
</organism>
<evidence type="ECO:0008006" key="6">
    <source>
        <dbReference type="Google" id="ProtNLM"/>
    </source>
</evidence>
<dbReference type="Pfam" id="PF13041">
    <property type="entry name" value="PPR_2"/>
    <property type="match status" value="1"/>
</dbReference>
<evidence type="ECO:0000256" key="2">
    <source>
        <dbReference type="ARBA" id="ARBA00022737"/>
    </source>
</evidence>
<dbReference type="PANTHER" id="PTHR47932:SF25">
    <property type="entry name" value="OS01G0833000 PROTEIN"/>
    <property type="match status" value="1"/>
</dbReference>
<dbReference type="InterPro" id="IPR011990">
    <property type="entry name" value="TPR-like_helical_dom_sf"/>
</dbReference>
<dbReference type="Gene3D" id="1.25.40.10">
    <property type="entry name" value="Tetratricopeptide repeat domain"/>
    <property type="match status" value="2"/>
</dbReference>
<dbReference type="AlphaFoldDB" id="A0A498KHH1"/>
<keyword evidence="2" id="KW-0677">Repeat</keyword>
<name>A0A498KHH1_MALDO</name>
<dbReference type="EMBL" id="RDQH01000328">
    <property type="protein sequence ID" value="RXI06611.1"/>
    <property type="molecule type" value="Genomic_DNA"/>
</dbReference>
<dbReference type="Proteomes" id="UP000290289">
    <property type="component" value="Chromosome 2"/>
</dbReference>
<dbReference type="GO" id="GO:0003729">
    <property type="term" value="F:mRNA binding"/>
    <property type="evidence" value="ECO:0007669"/>
    <property type="project" value="TreeGrafter"/>
</dbReference>
<sequence length="221" mass="24188">MQSQEPCSSTSQELFSSASLSDSLLVEKILLGLKQGNLTSLRSFLFWLNPSLIVVVLSCCHENLQLGLKFIDLILLNSPDFKHSSLSLSAMIHMLVRGRTAADAQALILRMVRKSGISRVEVADSLVSTYSSCGSSSLVFDLFVRTYVQAKKLREGFEAFQVFRSKGVCVSINACNSLLGGLVKVGWIDLAWVVYGEVVSSGIQLNVYTLNIMVNALCKAR</sequence>
<dbReference type="PROSITE" id="PS51375">
    <property type="entry name" value="PPR"/>
    <property type="match status" value="1"/>
</dbReference>
<dbReference type="NCBIfam" id="TIGR00756">
    <property type="entry name" value="PPR"/>
    <property type="match status" value="1"/>
</dbReference>
<evidence type="ECO:0000313" key="4">
    <source>
        <dbReference type="EMBL" id="RXI06611.1"/>
    </source>
</evidence>
<comment type="similarity">
    <text evidence="1">Belongs to the PPR family. P subfamily.</text>
</comment>
<protein>
    <recommendedName>
        <fullName evidence="6">Pentacotripeptide-repeat region of PRORP domain-containing protein</fullName>
    </recommendedName>
</protein>
<gene>
    <name evidence="4" type="ORF">DVH24_025747</name>
</gene>
<evidence type="ECO:0000256" key="3">
    <source>
        <dbReference type="PROSITE-ProRule" id="PRU00708"/>
    </source>
</evidence>
<evidence type="ECO:0000313" key="5">
    <source>
        <dbReference type="Proteomes" id="UP000290289"/>
    </source>
</evidence>
<proteinExistence type="inferred from homology"/>
<comment type="caution">
    <text evidence="4">The sequence shown here is derived from an EMBL/GenBank/DDBJ whole genome shotgun (WGS) entry which is preliminary data.</text>
</comment>
<dbReference type="PANTHER" id="PTHR47932">
    <property type="entry name" value="ATPASE EXPRESSION PROTEIN 3"/>
    <property type="match status" value="1"/>
</dbReference>
<keyword evidence="5" id="KW-1185">Reference proteome</keyword>
<reference evidence="4 5" key="1">
    <citation type="submission" date="2018-10" db="EMBL/GenBank/DDBJ databases">
        <title>A high-quality apple genome assembly.</title>
        <authorList>
            <person name="Hu J."/>
        </authorList>
    </citation>
    <scope>NUCLEOTIDE SEQUENCE [LARGE SCALE GENOMIC DNA]</scope>
    <source>
        <strain evidence="5">cv. HFTH1</strain>
        <tissue evidence="4">Young leaf</tissue>
    </source>
</reference>
<feature type="repeat" description="PPR" evidence="3">
    <location>
        <begin position="171"/>
        <end position="205"/>
    </location>
</feature>
<evidence type="ECO:0000256" key="1">
    <source>
        <dbReference type="ARBA" id="ARBA00007626"/>
    </source>
</evidence>
<accession>A0A498KHH1</accession>